<feature type="compositionally biased region" description="Polar residues" evidence="2">
    <location>
        <begin position="78"/>
        <end position="95"/>
    </location>
</feature>
<dbReference type="EMBL" id="JAAMPI010001688">
    <property type="protein sequence ID" value="KAF4624333.1"/>
    <property type="molecule type" value="Genomic_DNA"/>
</dbReference>
<comment type="caution">
    <text evidence="4">The sequence shown here is derived from an EMBL/GenBank/DDBJ whole genome shotgun (WGS) entry which is preliminary data.</text>
</comment>
<proteinExistence type="predicted"/>
<dbReference type="GO" id="GO:0008270">
    <property type="term" value="F:zinc ion binding"/>
    <property type="evidence" value="ECO:0007669"/>
    <property type="project" value="UniProtKB-KW"/>
</dbReference>
<evidence type="ECO:0000313" key="4">
    <source>
        <dbReference type="EMBL" id="KAF4624333.1"/>
    </source>
</evidence>
<keyword evidence="1" id="KW-0862">Zinc</keyword>
<feature type="compositionally biased region" description="Polar residues" evidence="2">
    <location>
        <begin position="1"/>
        <end position="17"/>
    </location>
</feature>
<organism evidence="4 5">
    <name type="scientific">Cudoniella acicularis</name>
    <dbReference type="NCBI Taxonomy" id="354080"/>
    <lineage>
        <taxon>Eukaryota</taxon>
        <taxon>Fungi</taxon>
        <taxon>Dikarya</taxon>
        <taxon>Ascomycota</taxon>
        <taxon>Pezizomycotina</taxon>
        <taxon>Leotiomycetes</taxon>
        <taxon>Helotiales</taxon>
        <taxon>Tricladiaceae</taxon>
        <taxon>Cudoniella</taxon>
    </lineage>
</organism>
<reference evidence="4 5" key="1">
    <citation type="submission" date="2020-03" db="EMBL/GenBank/DDBJ databases">
        <title>Draft Genome Sequence of Cudoniella acicularis.</title>
        <authorList>
            <person name="Buettner E."/>
            <person name="Kellner H."/>
        </authorList>
    </citation>
    <scope>NUCLEOTIDE SEQUENCE [LARGE SCALE GENOMIC DNA]</scope>
    <source>
        <strain evidence="4 5">DSM 108380</strain>
    </source>
</reference>
<evidence type="ECO:0000256" key="1">
    <source>
        <dbReference type="PROSITE-ProRule" id="PRU00723"/>
    </source>
</evidence>
<name>A0A8H4R8I5_9HELO</name>
<feature type="domain" description="C3H1-type" evidence="3">
    <location>
        <begin position="275"/>
        <end position="304"/>
    </location>
</feature>
<keyword evidence="1" id="KW-0863">Zinc-finger</keyword>
<feature type="zinc finger region" description="C3H1-type" evidence="1">
    <location>
        <begin position="275"/>
        <end position="304"/>
    </location>
</feature>
<feature type="region of interest" description="Disordered" evidence="2">
    <location>
        <begin position="1"/>
        <end position="111"/>
    </location>
</feature>
<sequence length="429" mass="46436">MSTLEATGVSPQISVSVSDGPPKCAKEPVPVTSEAPDIEMTSPLTSNDDNSTGINTPPPTPRKGMLSFNNGRERMGSRSASGENQPNSNSPNSAGPQYSSSYPPPQYAHASNYGGGQVVPYYNRGRANSQVMGENTVPLSSVVPGPVWPSDIQLNTAYAYAIQREDGSFTRLIRADQLDSLDGIPRSQGPEGVIVLPQPRQMSPRRRQSEVMIPMEVVNELAGSGPNGNRSRRSQTVNRYDAPYDATQMQIDNIIANSSMSSPPPPQAGRPPYARKEKIYCDKWIHEGVCAFTQMGCKYRHEMPMDKATQLSLGLNFGLPNWYRRAYGVNLNSPPPALPPSLSSPPNPNRVAGPWRRIEAPPGMGGNGNEEHSQGPPGSAQSYGPIGPPPTIGPYSHFGNGNNSHCRNVKDENEEEADSDTVTWTGRRR</sequence>
<protein>
    <recommendedName>
        <fullName evidence="3">C3H1-type domain-containing protein</fullName>
    </recommendedName>
</protein>
<feature type="region of interest" description="Disordered" evidence="2">
    <location>
        <begin position="338"/>
        <end position="429"/>
    </location>
</feature>
<gene>
    <name evidence="4" type="ORF">G7Y89_g13837</name>
</gene>
<dbReference type="AlphaFoldDB" id="A0A8H4R8I5"/>
<evidence type="ECO:0000313" key="5">
    <source>
        <dbReference type="Proteomes" id="UP000566819"/>
    </source>
</evidence>
<accession>A0A8H4R8I5</accession>
<dbReference type="Proteomes" id="UP000566819">
    <property type="component" value="Unassembled WGS sequence"/>
</dbReference>
<feature type="compositionally biased region" description="Polar residues" evidence="2">
    <location>
        <begin position="42"/>
        <end position="55"/>
    </location>
</feature>
<dbReference type="InterPro" id="IPR000571">
    <property type="entry name" value="Znf_CCCH"/>
</dbReference>
<dbReference type="OrthoDB" id="5355510at2759"/>
<feature type="compositionally biased region" description="Pro residues" evidence="2">
    <location>
        <begin position="338"/>
        <end position="348"/>
    </location>
</feature>
<keyword evidence="1" id="KW-0479">Metal-binding</keyword>
<keyword evidence="5" id="KW-1185">Reference proteome</keyword>
<evidence type="ECO:0000256" key="2">
    <source>
        <dbReference type="SAM" id="MobiDB-lite"/>
    </source>
</evidence>
<feature type="compositionally biased region" description="Polar residues" evidence="2">
    <location>
        <begin position="420"/>
        <end position="429"/>
    </location>
</feature>
<dbReference type="PROSITE" id="PS50103">
    <property type="entry name" value="ZF_C3H1"/>
    <property type="match status" value="1"/>
</dbReference>
<evidence type="ECO:0000259" key="3">
    <source>
        <dbReference type="PROSITE" id="PS50103"/>
    </source>
</evidence>